<dbReference type="InterPro" id="IPR000073">
    <property type="entry name" value="AB_hydrolase_1"/>
</dbReference>
<dbReference type="Gene3D" id="3.40.50.1820">
    <property type="entry name" value="alpha/beta hydrolase"/>
    <property type="match status" value="1"/>
</dbReference>
<dbReference type="PANTHER" id="PTHR11614">
    <property type="entry name" value="PHOSPHOLIPASE-RELATED"/>
    <property type="match status" value="1"/>
</dbReference>
<dbReference type="PRINTS" id="PR00111">
    <property type="entry name" value="ABHYDROLASE"/>
</dbReference>
<dbReference type="OrthoDB" id="9806902at2"/>
<proteinExistence type="predicted"/>
<evidence type="ECO:0000313" key="2">
    <source>
        <dbReference type="EMBL" id="SFC76600.1"/>
    </source>
</evidence>
<dbReference type="AlphaFoldDB" id="A0A1I1M4K2"/>
<accession>A0A1I1M4K2</accession>
<evidence type="ECO:0000313" key="3">
    <source>
        <dbReference type="Proteomes" id="UP000199263"/>
    </source>
</evidence>
<evidence type="ECO:0000259" key="1">
    <source>
        <dbReference type="Pfam" id="PF12146"/>
    </source>
</evidence>
<protein>
    <submittedName>
        <fullName evidence="2">Lysophospholipase</fullName>
    </submittedName>
</protein>
<reference evidence="2 3" key="1">
    <citation type="submission" date="2016-10" db="EMBL/GenBank/DDBJ databases">
        <authorList>
            <person name="de Groot N.N."/>
        </authorList>
    </citation>
    <scope>NUCLEOTIDE SEQUENCE [LARGE SCALE GENOMIC DNA]</scope>
    <source>
        <strain evidence="2 3">DSM 12992</strain>
    </source>
</reference>
<dbReference type="EMBL" id="FOMG01000009">
    <property type="protein sequence ID" value="SFC76600.1"/>
    <property type="molecule type" value="Genomic_DNA"/>
</dbReference>
<dbReference type="Proteomes" id="UP000199263">
    <property type="component" value="Unassembled WGS sequence"/>
</dbReference>
<dbReference type="RefSeq" id="WP_090090551.1">
    <property type="nucleotide sequence ID" value="NZ_FOMG01000009.1"/>
</dbReference>
<sequence>MENSEFIKSFDGTKLYMVKNLVENPNAIVVIVHGLGEACNRYEYLAKSFNNNNFSTYRFDHRGHGRSDGDKGYYKDFNDLIDDVNFVVDLAKSENKNLPIFLIGHSMGGFGVGAFGTKYPNKVTGIITTGGLTRDTGHAIDSIPVGLDPHTYMSNDMTDMICTDKAVVEAYRSDPLVLKEISAGLYYELGKGIKWLIENKECFKDPVLILHGKDDKLISCQDSKDFFASISSVDKQIKIYDNLYHEILNEPCRDNIISYISDWIKLHL</sequence>
<organism evidence="2 3">
    <name type="scientific">Clostridium uliginosum</name>
    <dbReference type="NCBI Taxonomy" id="119641"/>
    <lineage>
        <taxon>Bacteria</taxon>
        <taxon>Bacillati</taxon>
        <taxon>Bacillota</taxon>
        <taxon>Clostridia</taxon>
        <taxon>Eubacteriales</taxon>
        <taxon>Clostridiaceae</taxon>
        <taxon>Clostridium</taxon>
    </lineage>
</organism>
<dbReference type="STRING" id="119641.SAMN05421842_10936"/>
<keyword evidence="3" id="KW-1185">Reference proteome</keyword>
<dbReference type="InterPro" id="IPR051044">
    <property type="entry name" value="MAG_DAG_Lipase"/>
</dbReference>
<dbReference type="InterPro" id="IPR029058">
    <property type="entry name" value="AB_hydrolase_fold"/>
</dbReference>
<dbReference type="InterPro" id="IPR022742">
    <property type="entry name" value="Hydrolase_4"/>
</dbReference>
<name>A0A1I1M4K2_9CLOT</name>
<dbReference type="Pfam" id="PF12146">
    <property type="entry name" value="Hydrolase_4"/>
    <property type="match status" value="1"/>
</dbReference>
<gene>
    <name evidence="2" type="ORF">SAMN05421842_10936</name>
</gene>
<feature type="domain" description="Serine aminopeptidase S33" evidence="1">
    <location>
        <begin position="24"/>
        <end position="251"/>
    </location>
</feature>
<dbReference type="SUPFAM" id="SSF53474">
    <property type="entry name" value="alpha/beta-Hydrolases"/>
    <property type="match status" value="1"/>
</dbReference>